<feature type="domain" description="Epoxide hydrolase N-terminal" evidence="4">
    <location>
        <begin position="2"/>
        <end position="106"/>
    </location>
</feature>
<name>A0ABT8SGF3_9BURK</name>
<reference evidence="5" key="1">
    <citation type="submission" date="2023-06" db="EMBL/GenBank/DDBJ databases">
        <authorList>
            <person name="Jiang Y."/>
            <person name="Liu Q."/>
        </authorList>
    </citation>
    <scope>NUCLEOTIDE SEQUENCE</scope>
    <source>
        <strain evidence="5">CGMCC 1.12090</strain>
    </source>
</reference>
<dbReference type="Pfam" id="PF06441">
    <property type="entry name" value="EHN"/>
    <property type="match status" value="1"/>
</dbReference>
<dbReference type="PRINTS" id="PR00412">
    <property type="entry name" value="EPOXHYDRLASE"/>
</dbReference>
<sequence length="384" mass="43758">MEQFRINVADQVLDDLRTRLKLTRWVDDFANDDWQYGTNTAYLKDLIAYWIDGYDWRAHERKINSYPQFRTEIDGVPIHFMHVRGKGPKPKPLILSHGWPWTFWEYHKVIGPLSDPASYGGDPADAFDLVIPSLPGHGFSTPLRKTGVNFWRTSALWVELMDRLGHARFAAHGADWGALITADLGHRYSERMMGVHFTMTLPLDLFTGGMPAAGDYDPDEAHVAARLQNFFATESAYSALQSTKPQTIAAALNDSPAGLASWIVEKQRSWSDCNGNVETRFTKDDLLTTIMIYWVTQSYGTSARYYYEAAHHPWTPVHGRLPVVESPVGISVLPEEVCSAPRRWAERYYNLRQRRLHPSGGHFGAWEEPQAIVTDLRDFFRALS</sequence>
<keyword evidence="3 5" id="KW-0378">Hydrolase</keyword>
<accession>A0ABT8SGF3</accession>
<evidence type="ECO:0000256" key="3">
    <source>
        <dbReference type="ARBA" id="ARBA00022801"/>
    </source>
</evidence>
<evidence type="ECO:0000256" key="2">
    <source>
        <dbReference type="ARBA" id="ARBA00022797"/>
    </source>
</evidence>
<gene>
    <name evidence="5" type="ORF">Q2T77_32855</name>
</gene>
<keyword evidence="6" id="KW-1185">Reference proteome</keyword>
<dbReference type="InterPro" id="IPR029058">
    <property type="entry name" value="AB_hydrolase_fold"/>
</dbReference>
<dbReference type="PANTHER" id="PTHR21661:SF35">
    <property type="entry name" value="EPOXIDE HYDROLASE"/>
    <property type="match status" value="1"/>
</dbReference>
<dbReference type="SUPFAM" id="SSF53474">
    <property type="entry name" value="alpha/beta-Hydrolases"/>
    <property type="match status" value="1"/>
</dbReference>
<evidence type="ECO:0000256" key="1">
    <source>
        <dbReference type="ARBA" id="ARBA00010088"/>
    </source>
</evidence>
<dbReference type="EMBL" id="JAUKVY010000035">
    <property type="protein sequence ID" value="MDO1537067.1"/>
    <property type="molecule type" value="Genomic_DNA"/>
</dbReference>
<comment type="caution">
    <text evidence="5">The sequence shown here is derived from an EMBL/GenBank/DDBJ whole genome shotgun (WGS) entry which is preliminary data.</text>
</comment>
<evidence type="ECO:0000313" key="6">
    <source>
        <dbReference type="Proteomes" id="UP001169027"/>
    </source>
</evidence>
<proteinExistence type="inferred from homology"/>
<dbReference type="GO" id="GO:0016787">
    <property type="term" value="F:hydrolase activity"/>
    <property type="evidence" value="ECO:0007669"/>
    <property type="project" value="UniProtKB-KW"/>
</dbReference>
<dbReference type="InterPro" id="IPR000639">
    <property type="entry name" value="Epox_hydrolase-like"/>
</dbReference>
<dbReference type="InterPro" id="IPR016292">
    <property type="entry name" value="Epoxide_hydrolase"/>
</dbReference>
<dbReference type="PANTHER" id="PTHR21661">
    <property type="entry name" value="EPOXIDE HYDROLASE 1-RELATED"/>
    <property type="match status" value="1"/>
</dbReference>
<dbReference type="InterPro" id="IPR010497">
    <property type="entry name" value="Epoxide_hydro_N"/>
</dbReference>
<dbReference type="RefSeq" id="WP_301815322.1">
    <property type="nucleotide sequence ID" value="NZ_JAUJZH010000035.1"/>
</dbReference>
<dbReference type="PIRSF" id="PIRSF001112">
    <property type="entry name" value="Epoxide_hydrolase"/>
    <property type="match status" value="1"/>
</dbReference>
<evidence type="ECO:0000259" key="4">
    <source>
        <dbReference type="Pfam" id="PF06441"/>
    </source>
</evidence>
<dbReference type="Gene3D" id="3.40.50.1820">
    <property type="entry name" value="alpha/beta hydrolase"/>
    <property type="match status" value="1"/>
</dbReference>
<comment type="similarity">
    <text evidence="1">Belongs to the peptidase S33 family.</text>
</comment>
<protein>
    <submittedName>
        <fullName evidence="5">Epoxide hydrolase</fullName>
    </submittedName>
</protein>
<organism evidence="5 6">
    <name type="scientific">Variovorax ginsengisoli</name>
    <dbReference type="NCBI Taxonomy" id="363844"/>
    <lineage>
        <taxon>Bacteria</taxon>
        <taxon>Pseudomonadati</taxon>
        <taxon>Pseudomonadota</taxon>
        <taxon>Betaproteobacteria</taxon>
        <taxon>Burkholderiales</taxon>
        <taxon>Comamonadaceae</taxon>
        <taxon>Variovorax</taxon>
    </lineage>
</organism>
<keyword evidence="2" id="KW-0058">Aromatic hydrocarbons catabolism</keyword>
<dbReference type="Proteomes" id="UP001169027">
    <property type="component" value="Unassembled WGS sequence"/>
</dbReference>
<evidence type="ECO:0000313" key="5">
    <source>
        <dbReference type="EMBL" id="MDO1537067.1"/>
    </source>
</evidence>